<dbReference type="EMBL" id="CM007900">
    <property type="protein sequence ID" value="OTG08717.1"/>
    <property type="molecule type" value="Genomic_DNA"/>
</dbReference>
<organism evidence="2 3">
    <name type="scientific">Helianthus annuus</name>
    <name type="common">Common sunflower</name>
    <dbReference type="NCBI Taxonomy" id="4232"/>
    <lineage>
        <taxon>Eukaryota</taxon>
        <taxon>Viridiplantae</taxon>
        <taxon>Streptophyta</taxon>
        <taxon>Embryophyta</taxon>
        <taxon>Tracheophyta</taxon>
        <taxon>Spermatophyta</taxon>
        <taxon>Magnoliopsida</taxon>
        <taxon>eudicotyledons</taxon>
        <taxon>Gunneridae</taxon>
        <taxon>Pentapetalae</taxon>
        <taxon>asterids</taxon>
        <taxon>campanulids</taxon>
        <taxon>Asterales</taxon>
        <taxon>Asteraceae</taxon>
        <taxon>Asteroideae</taxon>
        <taxon>Heliantheae alliance</taxon>
        <taxon>Heliantheae</taxon>
        <taxon>Helianthus</taxon>
    </lineage>
</organism>
<proteinExistence type="predicted"/>
<dbReference type="Proteomes" id="UP000215914">
    <property type="component" value="Chromosome 11"/>
</dbReference>
<evidence type="ECO:0000313" key="3">
    <source>
        <dbReference type="Proteomes" id="UP000215914"/>
    </source>
</evidence>
<dbReference type="EMBL" id="MNCJ02000326">
    <property type="protein sequence ID" value="KAF5783447.1"/>
    <property type="molecule type" value="Genomic_DNA"/>
</dbReference>
<dbReference type="InParanoid" id="A0A251TC34"/>
<accession>A0A251TC34</accession>
<evidence type="ECO:0000313" key="1">
    <source>
        <dbReference type="EMBL" id="KAF5783447.1"/>
    </source>
</evidence>
<reference evidence="2" key="2">
    <citation type="submission" date="2017-02" db="EMBL/GenBank/DDBJ databases">
        <title>Sunflower complete genome.</title>
        <authorList>
            <person name="Langlade N."/>
            <person name="Munos S."/>
        </authorList>
    </citation>
    <scope>NUCLEOTIDE SEQUENCE [LARGE SCALE GENOMIC DNA]</scope>
    <source>
        <tissue evidence="2">Leaves</tissue>
    </source>
</reference>
<reference evidence="1" key="3">
    <citation type="submission" date="2020-06" db="EMBL/GenBank/DDBJ databases">
        <title>Helianthus annuus Genome sequencing and assembly Release 2.</title>
        <authorList>
            <person name="Gouzy J."/>
            <person name="Langlade N."/>
            <person name="Munos S."/>
        </authorList>
    </citation>
    <scope>NUCLEOTIDE SEQUENCE</scope>
    <source>
        <tissue evidence="1">Leaves</tissue>
    </source>
</reference>
<evidence type="ECO:0000313" key="2">
    <source>
        <dbReference type="EMBL" id="OTG08717.1"/>
    </source>
</evidence>
<sequence>MDQDPYRNVDSVSSKWRKMNSSINRFCEEYKKLYTVTVVVGGTTTMCSKKRWTSIRKRIVIPTFLMFARGWL</sequence>
<dbReference type="Gramene" id="mRNA:HanXRQr2_Chr11g0508061">
    <property type="protein sequence ID" value="CDS:HanXRQr2_Chr11g0508061.1"/>
    <property type="gene ID" value="HanXRQr2_Chr11g0508061"/>
</dbReference>
<gene>
    <name evidence="2" type="ORF">HannXRQ_Chr11g0344861</name>
    <name evidence="1" type="ORF">HanXRQr2_Chr11g0508061</name>
</gene>
<keyword evidence="3" id="KW-1185">Reference proteome</keyword>
<reference evidence="1 3" key="1">
    <citation type="journal article" date="2017" name="Nature">
        <title>The sunflower genome provides insights into oil metabolism, flowering and Asterid evolution.</title>
        <authorList>
            <person name="Badouin H."/>
            <person name="Gouzy J."/>
            <person name="Grassa C.J."/>
            <person name="Murat F."/>
            <person name="Staton S.E."/>
            <person name="Cottret L."/>
            <person name="Lelandais-Briere C."/>
            <person name="Owens G.L."/>
            <person name="Carrere S."/>
            <person name="Mayjonade B."/>
            <person name="Legrand L."/>
            <person name="Gill N."/>
            <person name="Kane N.C."/>
            <person name="Bowers J.E."/>
            <person name="Hubner S."/>
            <person name="Bellec A."/>
            <person name="Berard A."/>
            <person name="Berges H."/>
            <person name="Blanchet N."/>
            <person name="Boniface M.C."/>
            <person name="Brunel D."/>
            <person name="Catrice O."/>
            <person name="Chaidir N."/>
            <person name="Claudel C."/>
            <person name="Donnadieu C."/>
            <person name="Faraut T."/>
            <person name="Fievet G."/>
            <person name="Helmstetter N."/>
            <person name="King M."/>
            <person name="Knapp S.J."/>
            <person name="Lai Z."/>
            <person name="Le Paslier M.C."/>
            <person name="Lippi Y."/>
            <person name="Lorenzon L."/>
            <person name="Mandel J.R."/>
            <person name="Marage G."/>
            <person name="Marchand G."/>
            <person name="Marquand E."/>
            <person name="Bret-Mestries E."/>
            <person name="Morien E."/>
            <person name="Nambeesan S."/>
            <person name="Nguyen T."/>
            <person name="Pegot-Espagnet P."/>
            <person name="Pouilly N."/>
            <person name="Raftis F."/>
            <person name="Sallet E."/>
            <person name="Schiex T."/>
            <person name="Thomas J."/>
            <person name="Vandecasteele C."/>
            <person name="Vares D."/>
            <person name="Vear F."/>
            <person name="Vautrin S."/>
            <person name="Crespi M."/>
            <person name="Mangin B."/>
            <person name="Burke J.M."/>
            <person name="Salse J."/>
            <person name="Munos S."/>
            <person name="Vincourt P."/>
            <person name="Rieseberg L.H."/>
            <person name="Langlade N.B."/>
        </authorList>
    </citation>
    <scope>NUCLEOTIDE SEQUENCE [LARGE SCALE GENOMIC DNA]</scope>
    <source>
        <strain evidence="3">cv. SF193</strain>
        <tissue evidence="1">Leaves</tissue>
    </source>
</reference>
<dbReference type="AlphaFoldDB" id="A0A251TC34"/>
<name>A0A251TC34_HELAN</name>
<protein>
    <submittedName>
        <fullName evidence="2">Uncharacterized protein</fullName>
    </submittedName>
</protein>